<dbReference type="InterPro" id="IPR013087">
    <property type="entry name" value="Znf_C2H2_type"/>
</dbReference>
<feature type="domain" description="C2H2-type" evidence="9">
    <location>
        <begin position="77"/>
        <end position="104"/>
    </location>
</feature>
<dbReference type="InterPro" id="IPR036236">
    <property type="entry name" value="Znf_C2H2_sf"/>
</dbReference>
<comment type="caution">
    <text evidence="10">The sequence shown here is derived from an EMBL/GenBank/DDBJ whole genome shotgun (WGS) entry which is preliminary data.</text>
</comment>
<evidence type="ECO:0000313" key="11">
    <source>
        <dbReference type="Proteomes" id="UP001159042"/>
    </source>
</evidence>
<dbReference type="Proteomes" id="UP001159042">
    <property type="component" value="Unassembled WGS sequence"/>
</dbReference>
<comment type="subcellular location">
    <subcellularLocation>
        <location evidence="1">Nucleus</location>
    </subcellularLocation>
</comment>
<dbReference type="PROSITE" id="PS00028">
    <property type="entry name" value="ZINC_FINGER_C2H2_1"/>
    <property type="match status" value="4"/>
</dbReference>
<evidence type="ECO:0000256" key="6">
    <source>
        <dbReference type="ARBA" id="ARBA00023242"/>
    </source>
</evidence>
<evidence type="ECO:0000256" key="8">
    <source>
        <dbReference type="SAM" id="MobiDB-lite"/>
    </source>
</evidence>
<evidence type="ECO:0000256" key="3">
    <source>
        <dbReference type="ARBA" id="ARBA00022737"/>
    </source>
</evidence>
<dbReference type="GO" id="GO:0008270">
    <property type="term" value="F:zinc ion binding"/>
    <property type="evidence" value="ECO:0007669"/>
    <property type="project" value="UniProtKB-KW"/>
</dbReference>
<protein>
    <recommendedName>
        <fullName evidence="9">C2H2-type domain-containing protein</fullName>
    </recommendedName>
</protein>
<feature type="compositionally biased region" description="Basic residues" evidence="8">
    <location>
        <begin position="26"/>
        <end position="35"/>
    </location>
</feature>
<accession>A0AAV8W7K9</accession>
<dbReference type="SMART" id="SM00355">
    <property type="entry name" value="ZnF_C2H2"/>
    <property type="match status" value="5"/>
</dbReference>
<dbReference type="EMBL" id="JANEYG010000007">
    <property type="protein sequence ID" value="KAJ8922317.1"/>
    <property type="molecule type" value="Genomic_DNA"/>
</dbReference>
<dbReference type="GO" id="GO:0000981">
    <property type="term" value="F:DNA-binding transcription factor activity, RNA polymerase II-specific"/>
    <property type="evidence" value="ECO:0007669"/>
    <property type="project" value="TreeGrafter"/>
</dbReference>
<evidence type="ECO:0000256" key="7">
    <source>
        <dbReference type="PROSITE-ProRule" id="PRU00042"/>
    </source>
</evidence>
<keyword evidence="5" id="KW-0862">Zinc</keyword>
<proteinExistence type="predicted"/>
<dbReference type="SUPFAM" id="SSF57667">
    <property type="entry name" value="beta-beta-alpha zinc fingers"/>
    <property type="match status" value="2"/>
</dbReference>
<organism evidence="10 11">
    <name type="scientific">Exocentrus adspersus</name>
    <dbReference type="NCBI Taxonomy" id="1586481"/>
    <lineage>
        <taxon>Eukaryota</taxon>
        <taxon>Metazoa</taxon>
        <taxon>Ecdysozoa</taxon>
        <taxon>Arthropoda</taxon>
        <taxon>Hexapoda</taxon>
        <taxon>Insecta</taxon>
        <taxon>Pterygota</taxon>
        <taxon>Neoptera</taxon>
        <taxon>Endopterygota</taxon>
        <taxon>Coleoptera</taxon>
        <taxon>Polyphaga</taxon>
        <taxon>Cucujiformia</taxon>
        <taxon>Chrysomeloidea</taxon>
        <taxon>Cerambycidae</taxon>
        <taxon>Lamiinae</taxon>
        <taxon>Acanthocinini</taxon>
        <taxon>Exocentrus</taxon>
    </lineage>
</organism>
<dbReference type="Pfam" id="PF00096">
    <property type="entry name" value="zf-C2H2"/>
    <property type="match status" value="2"/>
</dbReference>
<keyword evidence="11" id="KW-1185">Reference proteome</keyword>
<dbReference type="PANTHER" id="PTHR24394">
    <property type="entry name" value="ZINC FINGER PROTEIN"/>
    <property type="match status" value="1"/>
</dbReference>
<feature type="domain" description="C2H2-type" evidence="9">
    <location>
        <begin position="105"/>
        <end position="132"/>
    </location>
</feature>
<feature type="domain" description="C2H2-type" evidence="9">
    <location>
        <begin position="133"/>
        <end position="156"/>
    </location>
</feature>
<keyword evidence="2" id="KW-0479">Metal-binding</keyword>
<evidence type="ECO:0000256" key="2">
    <source>
        <dbReference type="ARBA" id="ARBA00022723"/>
    </source>
</evidence>
<reference evidence="10 11" key="1">
    <citation type="journal article" date="2023" name="Insect Mol. Biol.">
        <title>Genome sequencing provides insights into the evolution of gene families encoding plant cell wall-degrading enzymes in longhorned beetles.</title>
        <authorList>
            <person name="Shin N.R."/>
            <person name="Okamura Y."/>
            <person name="Kirsch R."/>
            <person name="Pauchet Y."/>
        </authorList>
    </citation>
    <scope>NUCLEOTIDE SEQUENCE [LARGE SCALE GENOMIC DNA]</scope>
    <source>
        <strain evidence="10">EAD_L_NR</strain>
    </source>
</reference>
<dbReference type="Gene3D" id="3.30.160.60">
    <property type="entry name" value="Classic Zinc Finger"/>
    <property type="match status" value="3"/>
</dbReference>
<evidence type="ECO:0000313" key="10">
    <source>
        <dbReference type="EMBL" id="KAJ8922317.1"/>
    </source>
</evidence>
<keyword evidence="6" id="KW-0539">Nucleus</keyword>
<dbReference type="AlphaFoldDB" id="A0AAV8W7K9"/>
<feature type="domain" description="C2H2-type" evidence="9">
    <location>
        <begin position="49"/>
        <end position="76"/>
    </location>
</feature>
<gene>
    <name evidence="10" type="ORF">NQ315_004260</name>
</gene>
<evidence type="ECO:0000256" key="5">
    <source>
        <dbReference type="ARBA" id="ARBA00022833"/>
    </source>
</evidence>
<dbReference type="PANTHER" id="PTHR24394:SF29">
    <property type="entry name" value="MYONEURIN"/>
    <property type="match status" value="1"/>
</dbReference>
<keyword evidence="3" id="KW-0677">Repeat</keyword>
<evidence type="ECO:0000259" key="9">
    <source>
        <dbReference type="PROSITE" id="PS50157"/>
    </source>
</evidence>
<evidence type="ECO:0000256" key="1">
    <source>
        <dbReference type="ARBA" id="ARBA00004123"/>
    </source>
</evidence>
<feature type="compositionally biased region" description="Basic residues" evidence="8">
    <location>
        <begin position="7"/>
        <end position="17"/>
    </location>
</feature>
<dbReference type="PROSITE" id="PS50157">
    <property type="entry name" value="ZINC_FINGER_C2H2_2"/>
    <property type="match status" value="4"/>
</dbReference>
<feature type="region of interest" description="Disordered" evidence="8">
    <location>
        <begin position="1"/>
        <end position="35"/>
    </location>
</feature>
<dbReference type="FunFam" id="3.30.160.60:FF:000624">
    <property type="entry name" value="zinc finger protein 697"/>
    <property type="match status" value="1"/>
</dbReference>
<sequence length="231" mass="27066">MSWDKAKLKRARAKSAKRSAYTIDRKPRKSRRKTPLKTAVEPLLLGEALQCKYCSETYNNNVDFALHSIVHSEDQQYTCHLCNFTLKSKYRFEKHVRGHEGTNLYKCEICDKPFKIGTHALEHIYFHNGEKPFQCEICGKHFMYSRLLSAHRRLSHYEILTGKPLVKYDCKICKKHYESYPGLQRHMYSKHNDTGVDKSVIKPDQCCFLLSNGIDAPPSTFLNFEKWKQQI</sequence>
<dbReference type="GO" id="GO:0005634">
    <property type="term" value="C:nucleus"/>
    <property type="evidence" value="ECO:0007669"/>
    <property type="project" value="UniProtKB-SubCell"/>
</dbReference>
<keyword evidence="4 7" id="KW-0863">Zinc-finger</keyword>
<name>A0AAV8W7K9_9CUCU</name>
<evidence type="ECO:0000256" key="4">
    <source>
        <dbReference type="ARBA" id="ARBA00022771"/>
    </source>
</evidence>